<gene>
    <name evidence="2" type="ORF">VP06_16510</name>
</gene>
<dbReference type="PATRIC" id="fig|270351.6.peg.809"/>
<evidence type="ECO:0000313" key="2">
    <source>
        <dbReference type="EMBL" id="KMO33436.1"/>
    </source>
</evidence>
<name>A0A0J6V3K6_9HYPH</name>
<dbReference type="InterPro" id="IPR015814">
    <property type="entry name" value="Pgluconate_DH_NAD-bd_C"/>
</dbReference>
<dbReference type="InterPro" id="IPR036291">
    <property type="entry name" value="NAD(P)-bd_dom_sf"/>
</dbReference>
<comment type="caution">
    <text evidence="2">The sequence shown here is derived from an EMBL/GenBank/DDBJ whole genome shotgun (WGS) entry which is preliminary data.</text>
</comment>
<protein>
    <submittedName>
        <fullName evidence="2">Phosphogluconate dehydrogenase</fullName>
    </submittedName>
</protein>
<feature type="domain" description="Phosphogluconate dehydrogenase NAD-binding putative C-terminal" evidence="1">
    <location>
        <begin position="198"/>
        <end position="267"/>
    </location>
</feature>
<accession>A0A0J6V3K6</accession>
<dbReference type="EMBL" id="LABX01000122">
    <property type="protein sequence ID" value="KMO33436.1"/>
    <property type="molecule type" value="Genomic_DNA"/>
</dbReference>
<dbReference type="AlphaFoldDB" id="A0A0J6V3K6"/>
<dbReference type="Gene3D" id="3.40.50.720">
    <property type="entry name" value="NAD(P)-binding Rossmann-like Domain"/>
    <property type="match status" value="1"/>
</dbReference>
<dbReference type="InterPro" id="IPR008927">
    <property type="entry name" value="6-PGluconate_DH-like_C_sf"/>
</dbReference>
<organism evidence="2 3">
    <name type="scientific">Methylobacterium aquaticum</name>
    <dbReference type="NCBI Taxonomy" id="270351"/>
    <lineage>
        <taxon>Bacteria</taxon>
        <taxon>Pseudomonadati</taxon>
        <taxon>Pseudomonadota</taxon>
        <taxon>Alphaproteobacteria</taxon>
        <taxon>Hyphomicrobiales</taxon>
        <taxon>Methylobacteriaceae</taxon>
        <taxon>Methylobacterium</taxon>
    </lineage>
</organism>
<dbReference type="Gene3D" id="1.10.1040.10">
    <property type="entry name" value="N-(1-d-carboxylethyl)-l-norvaline Dehydrogenase, domain 2"/>
    <property type="match status" value="1"/>
</dbReference>
<dbReference type="SUPFAM" id="SSF48179">
    <property type="entry name" value="6-phosphogluconate dehydrogenase C-terminal domain-like"/>
    <property type="match status" value="1"/>
</dbReference>
<dbReference type="RefSeq" id="WP_048464871.1">
    <property type="nucleotide sequence ID" value="NZ_JBNTQU010000004.1"/>
</dbReference>
<proteinExistence type="predicted"/>
<dbReference type="Pfam" id="PF09130">
    <property type="entry name" value="DUF1932"/>
    <property type="match status" value="1"/>
</dbReference>
<reference evidence="2 3" key="1">
    <citation type="submission" date="2015-03" db="EMBL/GenBank/DDBJ databases">
        <title>Genome sequencing of Methylobacterium aquaticum DSM16371 type strain.</title>
        <authorList>
            <person name="Chaudhry V."/>
            <person name="Patil P.B."/>
        </authorList>
    </citation>
    <scope>NUCLEOTIDE SEQUENCE [LARGE SCALE GENOMIC DNA]</scope>
    <source>
        <strain evidence="2 3">DSM 16371</strain>
    </source>
</reference>
<dbReference type="OrthoDB" id="4333at2"/>
<evidence type="ECO:0000259" key="1">
    <source>
        <dbReference type="Pfam" id="PF09130"/>
    </source>
</evidence>
<dbReference type="Proteomes" id="UP000035929">
    <property type="component" value="Unassembled WGS sequence"/>
</dbReference>
<sequence length="304" mass="32025">MTERTQFRFGLVGYGEIGSTLGAGLRGAGLSSIACYDKYAFDGPYADLIQGRAREAGVTLVRSNADLAEAADLIVSVTPGAASLESAEAFAPVLTGRHTFLDFASATPKVKQGVAERLSATGALLGDGAIEGTPLHGYAMRMLSSGPAGERVRDLLVPWGMQIAFMGPALGTASGIKILRSVLIKGIEALHDEMLLAARQYGIDEVVLASASKTLARPWMDTVQSLTPSGVIHAKRRAEELEMSAEAVADSGVEPIMARAIAQRLRWKDSLGLKDHFKGVVPATYQEALDAMAEKAGLTAVKPN</sequence>
<dbReference type="SUPFAM" id="SSF51735">
    <property type="entry name" value="NAD(P)-binding Rossmann-fold domains"/>
    <property type="match status" value="1"/>
</dbReference>
<dbReference type="InterPro" id="IPR013328">
    <property type="entry name" value="6PGD_dom2"/>
</dbReference>
<evidence type="ECO:0000313" key="3">
    <source>
        <dbReference type="Proteomes" id="UP000035929"/>
    </source>
</evidence>